<dbReference type="AlphaFoldDB" id="A0A1I7ULY7"/>
<protein>
    <submittedName>
        <fullName evidence="4">Uncharacterized protein</fullName>
    </submittedName>
</protein>
<accession>A0A1I7ULY7</accession>
<evidence type="ECO:0000313" key="3">
    <source>
        <dbReference type="Proteomes" id="UP000095282"/>
    </source>
</evidence>
<keyword evidence="1" id="KW-0812">Transmembrane</keyword>
<organism evidence="3 4">
    <name type="scientific">Caenorhabditis tropicalis</name>
    <dbReference type="NCBI Taxonomy" id="1561998"/>
    <lineage>
        <taxon>Eukaryota</taxon>
        <taxon>Metazoa</taxon>
        <taxon>Ecdysozoa</taxon>
        <taxon>Nematoda</taxon>
        <taxon>Chromadorea</taxon>
        <taxon>Rhabditida</taxon>
        <taxon>Rhabditina</taxon>
        <taxon>Rhabditomorpha</taxon>
        <taxon>Rhabditoidea</taxon>
        <taxon>Rhabditidae</taxon>
        <taxon>Peloderinae</taxon>
        <taxon>Caenorhabditis</taxon>
    </lineage>
</organism>
<dbReference type="PANTHER" id="PTHR34149:SF2">
    <property type="entry name" value="PROTEIN CBG11905"/>
    <property type="match status" value="1"/>
</dbReference>
<feature type="chain" id="PRO_5009309177" evidence="2">
    <location>
        <begin position="25"/>
        <end position="110"/>
    </location>
</feature>
<dbReference type="Proteomes" id="UP000095282">
    <property type="component" value="Unplaced"/>
</dbReference>
<keyword evidence="1" id="KW-0472">Membrane</keyword>
<name>A0A1I7ULY7_9PELO</name>
<dbReference type="eggNOG" id="ENOG502ST00">
    <property type="taxonomic scope" value="Eukaryota"/>
</dbReference>
<evidence type="ECO:0000256" key="1">
    <source>
        <dbReference type="SAM" id="Phobius"/>
    </source>
</evidence>
<reference evidence="4" key="1">
    <citation type="submission" date="2016-11" db="UniProtKB">
        <authorList>
            <consortium name="WormBaseParasite"/>
        </authorList>
    </citation>
    <scope>IDENTIFICATION</scope>
</reference>
<dbReference type="InterPro" id="IPR022559">
    <property type="entry name" value="SUP-1-like"/>
</dbReference>
<keyword evidence="2" id="KW-0732">Signal</keyword>
<evidence type="ECO:0000313" key="4">
    <source>
        <dbReference type="WBParaSite" id="Csp11.Scaffold630.g17291.t1"/>
    </source>
</evidence>
<evidence type="ECO:0000256" key="2">
    <source>
        <dbReference type="SAM" id="SignalP"/>
    </source>
</evidence>
<feature type="signal peptide" evidence="2">
    <location>
        <begin position="1"/>
        <end position="24"/>
    </location>
</feature>
<sequence>MSSYTLPLALFAIALLACAPSVSAEGDDLIEYVKSIEPLTIRRSPLACPLPVVGSACPEENVFWYFKCCGQIADQCCFRLQDWVTVLLLFLAVCTILSIIINCVRCFCCA</sequence>
<keyword evidence="1" id="KW-1133">Transmembrane helix</keyword>
<feature type="transmembrane region" description="Helical" evidence="1">
    <location>
        <begin position="83"/>
        <end position="104"/>
    </location>
</feature>
<dbReference type="WBParaSite" id="Csp11.Scaffold630.g17291.t1">
    <property type="protein sequence ID" value="Csp11.Scaffold630.g17291.t1"/>
    <property type="gene ID" value="Csp11.Scaffold630.g17291"/>
</dbReference>
<dbReference type="PANTHER" id="PTHR34149">
    <property type="entry name" value="PROTEIN CBG11905-RELATED"/>
    <property type="match status" value="1"/>
</dbReference>
<proteinExistence type="predicted"/>
<dbReference type="Pfam" id="PF10853">
    <property type="entry name" value="DUF2650"/>
    <property type="match status" value="1"/>
</dbReference>
<keyword evidence="3" id="KW-1185">Reference proteome</keyword>